<keyword evidence="4" id="KW-1185">Reference proteome</keyword>
<evidence type="ECO:0000313" key="4">
    <source>
        <dbReference type="Proteomes" id="UP001205185"/>
    </source>
</evidence>
<dbReference type="RefSeq" id="WP_253889462.1">
    <property type="nucleotide sequence ID" value="NZ_BAAAVB010000008.1"/>
</dbReference>
<protein>
    <recommendedName>
        <fullName evidence="2">DUF6292 domain-containing protein</fullName>
    </recommendedName>
</protein>
<dbReference type="Pfam" id="PF19809">
    <property type="entry name" value="DUF6292"/>
    <property type="match status" value="1"/>
</dbReference>
<evidence type="ECO:0000313" key="3">
    <source>
        <dbReference type="EMBL" id="MCP2272535.1"/>
    </source>
</evidence>
<comment type="caution">
    <text evidence="3">The sequence shown here is derived from an EMBL/GenBank/DDBJ whole genome shotgun (WGS) entry which is preliminary data.</text>
</comment>
<feature type="region of interest" description="Disordered" evidence="1">
    <location>
        <begin position="1"/>
        <end position="37"/>
    </location>
</feature>
<evidence type="ECO:0000256" key="1">
    <source>
        <dbReference type="SAM" id="MobiDB-lite"/>
    </source>
</evidence>
<proteinExistence type="predicted"/>
<feature type="domain" description="DUF6292" evidence="2">
    <location>
        <begin position="47"/>
        <end position="131"/>
    </location>
</feature>
<dbReference type="InterPro" id="IPR046259">
    <property type="entry name" value="DUF6292"/>
</dbReference>
<feature type="compositionally biased region" description="Low complexity" evidence="1">
    <location>
        <begin position="12"/>
        <end position="22"/>
    </location>
</feature>
<name>A0ABT1IIQ6_9PSEU</name>
<reference evidence="3 4" key="1">
    <citation type="submission" date="2022-06" db="EMBL/GenBank/DDBJ databases">
        <title>Genomic Encyclopedia of Archaeal and Bacterial Type Strains, Phase II (KMG-II): from individual species to whole genera.</title>
        <authorList>
            <person name="Goeker M."/>
        </authorList>
    </citation>
    <scope>NUCLEOTIDE SEQUENCE [LARGE SCALE GENOMIC DNA]</scope>
    <source>
        <strain evidence="3 4">DSM 44255</strain>
    </source>
</reference>
<dbReference type="Proteomes" id="UP001205185">
    <property type="component" value="Unassembled WGS sequence"/>
</dbReference>
<dbReference type="EMBL" id="JAMTCO010000013">
    <property type="protein sequence ID" value="MCP2272535.1"/>
    <property type="molecule type" value="Genomic_DNA"/>
</dbReference>
<evidence type="ECO:0000259" key="2">
    <source>
        <dbReference type="Pfam" id="PF19809"/>
    </source>
</evidence>
<organism evidence="3 4">
    <name type="scientific">Actinokineospora diospyrosa</name>
    <dbReference type="NCBI Taxonomy" id="103728"/>
    <lineage>
        <taxon>Bacteria</taxon>
        <taxon>Bacillati</taxon>
        <taxon>Actinomycetota</taxon>
        <taxon>Actinomycetes</taxon>
        <taxon>Pseudonocardiales</taxon>
        <taxon>Pseudonocardiaceae</taxon>
        <taxon>Actinokineospora</taxon>
    </lineage>
</organism>
<accession>A0ABT1IIQ6</accession>
<gene>
    <name evidence="3" type="ORF">LV75_005061</name>
</gene>
<sequence length="163" mass="17317">MTRTDAHRHPRTTTATRAGAPTQRGKGSAPAPPTEVAHPLGSALVGYVSAVAELLGVPEDGVTCEVTDTVTAYLALGCRAEAHPDRDVMLVWDARGWSVLVETDPTEPPIVLSPPDGDLVPDPAEVARLVTVAVARRAPRTTVSPTPHPVDWSDVVDRMRRHG</sequence>